<protein>
    <submittedName>
        <fullName evidence="2">Uncharacterized protein</fullName>
    </submittedName>
</protein>
<dbReference type="AlphaFoldDB" id="A0AAD4WEZ3"/>
<accession>A0AAD4WEZ3</accession>
<dbReference type="Proteomes" id="UP001054821">
    <property type="component" value="Chromosome 3"/>
</dbReference>
<dbReference type="EMBL" id="JAJFAZ020000003">
    <property type="protein sequence ID" value="KAI5340966.1"/>
    <property type="molecule type" value="Genomic_DNA"/>
</dbReference>
<gene>
    <name evidence="2" type="ORF">L3X38_020240</name>
</gene>
<reference evidence="2 3" key="1">
    <citation type="journal article" date="2022" name="G3 (Bethesda)">
        <title>Whole-genome sequence and methylome profiling of the almond [Prunus dulcis (Mill.) D.A. Webb] cultivar 'Nonpareil'.</title>
        <authorList>
            <person name="D'Amico-Willman K.M."/>
            <person name="Ouma W.Z."/>
            <person name="Meulia T."/>
            <person name="Sideli G.M."/>
            <person name="Gradziel T.M."/>
            <person name="Fresnedo-Ramirez J."/>
        </authorList>
    </citation>
    <scope>NUCLEOTIDE SEQUENCE [LARGE SCALE GENOMIC DNA]</scope>
    <source>
        <strain evidence="2">Clone GOH B32 T37-40</strain>
    </source>
</reference>
<name>A0AAD4WEZ3_PRUDU</name>
<proteinExistence type="predicted"/>
<evidence type="ECO:0000313" key="3">
    <source>
        <dbReference type="Proteomes" id="UP001054821"/>
    </source>
</evidence>
<evidence type="ECO:0000313" key="2">
    <source>
        <dbReference type="EMBL" id="KAI5340966.1"/>
    </source>
</evidence>
<feature type="region of interest" description="Disordered" evidence="1">
    <location>
        <begin position="102"/>
        <end position="203"/>
    </location>
</feature>
<sequence length="220" mass="23694">MTAQQSSSPHLPNWVVDTGANSHITNDLSNLSLSREYHGHDSVDGVLGGTETKSPHAPISSPLLRILHHLYKFLGLFPNQLAASQPHGHQIVTPISPNPSSPLLTHISSSPHLSSLLPNTTSNPTAVASQTIQHSSPSSLQVYRRTPHRTVLTFPSPDPESVLPSSSRHSSPSATSRVRPSTTHSMVTRAKTGVHKPNPKYANHDFLASTNDLVEPTCFS</sequence>
<feature type="compositionally biased region" description="Low complexity" evidence="1">
    <location>
        <begin position="159"/>
        <end position="176"/>
    </location>
</feature>
<feature type="compositionally biased region" description="Low complexity" evidence="1">
    <location>
        <begin position="102"/>
        <end position="125"/>
    </location>
</feature>
<feature type="compositionally biased region" description="Polar residues" evidence="1">
    <location>
        <begin position="126"/>
        <end position="141"/>
    </location>
</feature>
<organism evidence="2 3">
    <name type="scientific">Prunus dulcis</name>
    <name type="common">Almond</name>
    <name type="synonym">Amygdalus dulcis</name>
    <dbReference type="NCBI Taxonomy" id="3755"/>
    <lineage>
        <taxon>Eukaryota</taxon>
        <taxon>Viridiplantae</taxon>
        <taxon>Streptophyta</taxon>
        <taxon>Embryophyta</taxon>
        <taxon>Tracheophyta</taxon>
        <taxon>Spermatophyta</taxon>
        <taxon>Magnoliopsida</taxon>
        <taxon>eudicotyledons</taxon>
        <taxon>Gunneridae</taxon>
        <taxon>Pentapetalae</taxon>
        <taxon>rosids</taxon>
        <taxon>fabids</taxon>
        <taxon>Rosales</taxon>
        <taxon>Rosaceae</taxon>
        <taxon>Amygdaloideae</taxon>
        <taxon>Amygdaleae</taxon>
        <taxon>Prunus</taxon>
    </lineage>
</organism>
<keyword evidence="3" id="KW-1185">Reference proteome</keyword>
<evidence type="ECO:0000256" key="1">
    <source>
        <dbReference type="SAM" id="MobiDB-lite"/>
    </source>
</evidence>
<comment type="caution">
    <text evidence="2">The sequence shown here is derived from an EMBL/GenBank/DDBJ whole genome shotgun (WGS) entry which is preliminary data.</text>
</comment>